<evidence type="ECO:0000313" key="6">
    <source>
        <dbReference type="Proteomes" id="UP000652995"/>
    </source>
</evidence>
<accession>A0A240C2W2</accession>
<evidence type="ECO:0000313" key="4">
    <source>
        <dbReference type="EMBL" id="SNW01653.1"/>
    </source>
</evidence>
<reference evidence="4 5" key="2">
    <citation type="submission" date="2017-06" db="EMBL/GenBank/DDBJ databases">
        <authorList>
            <consortium name="Pathogen Informatics"/>
        </authorList>
    </citation>
    <scope>NUCLEOTIDE SEQUENCE [LARGE SCALE GENOMIC DNA]</scope>
    <source>
        <strain evidence="4 5">NCTC13833</strain>
    </source>
</reference>
<dbReference type="EMBL" id="BMCB01000001">
    <property type="protein sequence ID" value="GGA81146.1"/>
    <property type="molecule type" value="Genomic_DNA"/>
</dbReference>
<gene>
    <name evidence="3" type="ORF">GCM10007183_01600</name>
    <name evidence="4" type="ORF">SAMEA4412661_00791</name>
</gene>
<dbReference type="InterPro" id="IPR003425">
    <property type="entry name" value="CCB3/YggT"/>
</dbReference>
<evidence type="ECO:0000313" key="5">
    <source>
        <dbReference type="Proteomes" id="UP000243706"/>
    </source>
</evidence>
<reference evidence="3" key="1">
    <citation type="journal article" date="2014" name="Int. J. Syst. Evol. Microbiol.">
        <title>Complete genome of a new Firmicutes species belonging to the dominant human colonic microbiota ('Ruminococcus bicirculans') reveals two chromosomes and a selective capacity to utilize plant glucans.</title>
        <authorList>
            <consortium name="NISC Comparative Sequencing Program"/>
            <person name="Wegmann U."/>
            <person name="Louis P."/>
            <person name="Goesmann A."/>
            <person name="Henrissat B."/>
            <person name="Duncan S.H."/>
            <person name="Flint H.J."/>
        </authorList>
    </citation>
    <scope>NUCLEOTIDE SEQUENCE</scope>
    <source>
        <strain evidence="3">CCM 4175</strain>
    </source>
</reference>
<evidence type="ECO:0000256" key="1">
    <source>
        <dbReference type="ARBA" id="ARBA00010894"/>
    </source>
</evidence>
<keyword evidence="2" id="KW-0472">Membrane</keyword>
<comment type="similarity">
    <text evidence="1">Belongs to the YggT family.</text>
</comment>
<dbReference type="Pfam" id="PF02325">
    <property type="entry name" value="CCB3_YggT"/>
    <property type="match status" value="1"/>
</dbReference>
<evidence type="ECO:0000313" key="3">
    <source>
        <dbReference type="EMBL" id="GGA81146.1"/>
    </source>
</evidence>
<dbReference type="AlphaFoldDB" id="A0A240C2W2"/>
<reference evidence="3" key="4">
    <citation type="submission" date="2024-05" db="EMBL/GenBank/DDBJ databases">
        <authorList>
            <person name="Sun Q."/>
            <person name="Sedlacek I."/>
        </authorList>
    </citation>
    <scope>NUCLEOTIDE SEQUENCE</scope>
    <source>
        <strain evidence="3">CCM 4175</strain>
    </source>
</reference>
<dbReference type="KEGG" id="smus:C7J88_00695"/>
<keyword evidence="2" id="KW-0812">Transmembrane</keyword>
<feature type="transmembrane region" description="Helical" evidence="2">
    <location>
        <begin position="12"/>
        <end position="33"/>
    </location>
</feature>
<keyword evidence="2" id="KW-1133">Transmembrane helix</keyword>
<dbReference type="RefSeq" id="WP_095116235.1">
    <property type="nucleotide sequence ID" value="NZ_BMCB01000001.1"/>
</dbReference>
<dbReference type="Proteomes" id="UP000243706">
    <property type="component" value="Chromosome 1"/>
</dbReference>
<feature type="transmembrane region" description="Helical" evidence="2">
    <location>
        <begin position="72"/>
        <end position="92"/>
    </location>
</feature>
<keyword evidence="6" id="KW-1185">Reference proteome</keyword>
<protein>
    <submittedName>
        <fullName evidence="4">Membrane protein</fullName>
    </submittedName>
</protein>
<dbReference type="Proteomes" id="UP000652995">
    <property type="component" value="Unassembled WGS sequence"/>
</dbReference>
<dbReference type="GO" id="GO:0016020">
    <property type="term" value="C:membrane"/>
    <property type="evidence" value="ECO:0007669"/>
    <property type="project" value="InterPro"/>
</dbReference>
<reference evidence="6" key="3">
    <citation type="journal article" date="2019" name="Int. J. Syst. Evol. Microbiol.">
        <title>The Global Catalogue of Microorganisms (GCM) 10K type strain sequencing project: providing services to taxonomists for standard genome sequencing and annotation.</title>
        <authorList>
            <consortium name="The Broad Institute Genomics Platform"/>
            <consortium name="The Broad Institute Genome Sequencing Center for Infectious Disease"/>
            <person name="Wu L."/>
            <person name="Ma J."/>
        </authorList>
    </citation>
    <scope>NUCLEOTIDE SEQUENCE [LARGE SCALE GENOMIC DNA]</scope>
    <source>
        <strain evidence="6">CCM 4175</strain>
    </source>
</reference>
<organism evidence="4 5">
    <name type="scientific">Staphylococcus muscae</name>
    <dbReference type="NCBI Taxonomy" id="1294"/>
    <lineage>
        <taxon>Bacteria</taxon>
        <taxon>Bacillati</taxon>
        <taxon>Bacillota</taxon>
        <taxon>Bacilli</taxon>
        <taxon>Bacillales</taxon>
        <taxon>Staphylococcaceae</taxon>
        <taxon>Staphylococcus</taxon>
    </lineage>
</organism>
<proteinExistence type="inferred from homology"/>
<dbReference type="PANTHER" id="PTHR33219:SF14">
    <property type="entry name" value="PROTEIN COFACTOR ASSEMBLY OF COMPLEX C SUBUNIT B CCB3, CHLOROPLASTIC-RELATED"/>
    <property type="match status" value="1"/>
</dbReference>
<sequence>MSIELLQTIVQFILFVVRIYSIGMIIYIFMSWIPGARESIVGQYMAKLFEPYLAIFRRFIPPLGGMLDLSPIVAFIVLNLFSRGIVAIYYFIVNQFY</sequence>
<dbReference type="EMBL" id="LT906464">
    <property type="protein sequence ID" value="SNW01653.1"/>
    <property type="molecule type" value="Genomic_DNA"/>
</dbReference>
<evidence type="ECO:0000256" key="2">
    <source>
        <dbReference type="SAM" id="Phobius"/>
    </source>
</evidence>
<name>A0A240C2W2_9STAP</name>
<dbReference type="OrthoDB" id="47652at2"/>
<dbReference type="PANTHER" id="PTHR33219">
    <property type="entry name" value="YLMG HOMOLOG PROTEIN 2, CHLOROPLASTIC"/>
    <property type="match status" value="1"/>
</dbReference>